<dbReference type="EMBL" id="SOAX01000003">
    <property type="protein sequence ID" value="TDT41489.1"/>
    <property type="molecule type" value="Genomic_DNA"/>
</dbReference>
<comment type="caution">
    <text evidence="2">The sequence shown here is derived from an EMBL/GenBank/DDBJ whole genome shotgun (WGS) entry which is preliminary data.</text>
</comment>
<dbReference type="InterPro" id="IPR021109">
    <property type="entry name" value="Peptidase_aspartic_dom_sf"/>
</dbReference>
<feature type="transmembrane region" description="Helical" evidence="1">
    <location>
        <begin position="12"/>
        <end position="32"/>
    </location>
</feature>
<dbReference type="RefSeq" id="WP_133735855.1">
    <property type="nucleotide sequence ID" value="NZ_SOAX01000003.1"/>
</dbReference>
<proteinExistence type="predicted"/>
<keyword evidence="1" id="KW-0812">Transmembrane</keyword>
<dbReference type="CDD" id="cd05483">
    <property type="entry name" value="retropepsin_like_bacteria"/>
    <property type="match status" value="1"/>
</dbReference>
<accession>A0A4R7JWS6</accession>
<dbReference type="Proteomes" id="UP000295830">
    <property type="component" value="Unassembled WGS sequence"/>
</dbReference>
<dbReference type="OrthoDB" id="185963at2"/>
<keyword evidence="3" id="KW-1185">Reference proteome</keyword>
<evidence type="ECO:0000313" key="3">
    <source>
        <dbReference type="Proteomes" id="UP000295830"/>
    </source>
</evidence>
<gene>
    <name evidence="2" type="ORF">DES49_1583</name>
</gene>
<dbReference type="InterPro" id="IPR034122">
    <property type="entry name" value="Retropepsin-like_bacterial"/>
</dbReference>
<dbReference type="GO" id="GO:0008233">
    <property type="term" value="F:peptidase activity"/>
    <property type="evidence" value="ECO:0007669"/>
    <property type="project" value="UniProtKB-KW"/>
</dbReference>
<dbReference type="Pfam" id="PF13975">
    <property type="entry name" value="gag-asp_proteas"/>
    <property type="match status" value="1"/>
</dbReference>
<reference evidence="2 3" key="1">
    <citation type="submission" date="2019-03" db="EMBL/GenBank/DDBJ databases">
        <title>Genomic Encyclopedia of Type Strains, Phase IV (KMG-IV): sequencing the most valuable type-strain genomes for metagenomic binning, comparative biology and taxonomic classification.</title>
        <authorList>
            <person name="Goeker M."/>
        </authorList>
    </citation>
    <scope>NUCLEOTIDE SEQUENCE [LARGE SCALE GENOMIC DNA]</scope>
    <source>
        <strain evidence="2 3">DSM 15505</strain>
    </source>
</reference>
<keyword evidence="1" id="KW-0472">Membrane</keyword>
<organism evidence="2 3">
    <name type="scientific">Halospina denitrificans</name>
    <dbReference type="NCBI Taxonomy" id="332522"/>
    <lineage>
        <taxon>Bacteria</taxon>
        <taxon>Pseudomonadati</taxon>
        <taxon>Pseudomonadota</taxon>
        <taxon>Gammaproteobacteria</taxon>
        <taxon>Halospina</taxon>
    </lineage>
</organism>
<evidence type="ECO:0000313" key="2">
    <source>
        <dbReference type="EMBL" id="TDT41489.1"/>
    </source>
</evidence>
<dbReference type="Gene3D" id="2.40.70.10">
    <property type="entry name" value="Acid Proteases"/>
    <property type="match status" value="1"/>
</dbReference>
<keyword evidence="2" id="KW-0378">Hydrolase</keyword>
<evidence type="ECO:0000256" key="1">
    <source>
        <dbReference type="SAM" id="Phobius"/>
    </source>
</evidence>
<dbReference type="AlphaFoldDB" id="A0A4R7JWS6"/>
<dbReference type="SUPFAM" id="SSF50630">
    <property type="entry name" value="Acid proteases"/>
    <property type="match status" value="1"/>
</dbReference>
<keyword evidence="2" id="KW-0645">Protease</keyword>
<dbReference type="InterPro" id="IPR011969">
    <property type="entry name" value="Clan_AA_Asp_peptidase_C"/>
</dbReference>
<keyword evidence="1" id="KW-1133">Transmembrane helix</keyword>
<dbReference type="NCBIfam" id="TIGR02281">
    <property type="entry name" value="clan_AA_DTGA"/>
    <property type="match status" value="1"/>
</dbReference>
<name>A0A4R7JWS6_9GAMM</name>
<protein>
    <submittedName>
        <fullName evidence="2">Aspartyl protease family protein</fullName>
    </submittedName>
</protein>
<dbReference type="GO" id="GO:0006508">
    <property type="term" value="P:proteolysis"/>
    <property type="evidence" value="ECO:0007669"/>
    <property type="project" value="UniProtKB-KW"/>
</dbReference>
<sequence>MIAKNPETRYFLFFVLFWVALLGVASLFFGSWQSHQQNPNQELVSQNSNGVIEIKLEANRQGHYVANGRINNEAVTFFLDTGATSVSVPESIANEAGLKKEYQARSQTAAGTVNVWGTTIDTLRLGDITLRNVSATINPATDMDIVLLGMSALGQLDFSQSSGTLTLRTTDN</sequence>